<keyword evidence="2" id="KW-0804">Transcription</keyword>
<accession>A0ABW2TSN8</accession>
<sequence>MDETVVRAVERAITTMRGSLSDKVTIDDLARSAMFSKFHFSRVFRKITGVSPADSCRRCASKRRSAYC</sequence>
<dbReference type="EMBL" id="JBHTEY010000004">
    <property type="protein sequence ID" value="MFC7615902.1"/>
    <property type="molecule type" value="Genomic_DNA"/>
</dbReference>
<feature type="domain" description="HTH araC/xylS-type" evidence="3">
    <location>
        <begin position="10"/>
        <end position="52"/>
    </location>
</feature>
<keyword evidence="1" id="KW-0805">Transcription regulation</keyword>
<reference evidence="5" key="1">
    <citation type="journal article" date="2019" name="Int. J. Syst. Evol. Microbiol.">
        <title>The Global Catalogue of Microorganisms (GCM) 10K type strain sequencing project: providing services to taxonomists for standard genome sequencing and annotation.</title>
        <authorList>
            <consortium name="The Broad Institute Genomics Platform"/>
            <consortium name="The Broad Institute Genome Sequencing Center for Infectious Disease"/>
            <person name="Wu L."/>
            <person name="Ma J."/>
        </authorList>
    </citation>
    <scope>NUCLEOTIDE SEQUENCE [LARGE SCALE GENOMIC DNA]</scope>
    <source>
        <strain evidence="5">JCM 17695</strain>
    </source>
</reference>
<dbReference type="InterPro" id="IPR009057">
    <property type="entry name" value="Homeodomain-like_sf"/>
</dbReference>
<dbReference type="InterPro" id="IPR018060">
    <property type="entry name" value="HTH_AraC"/>
</dbReference>
<dbReference type="Proteomes" id="UP001596512">
    <property type="component" value="Unassembled WGS sequence"/>
</dbReference>
<dbReference type="Pfam" id="PF00165">
    <property type="entry name" value="HTH_AraC"/>
    <property type="match status" value="1"/>
</dbReference>
<name>A0ABW2TSN8_9PSEU</name>
<proteinExistence type="predicted"/>
<evidence type="ECO:0000256" key="1">
    <source>
        <dbReference type="ARBA" id="ARBA00023015"/>
    </source>
</evidence>
<dbReference type="PROSITE" id="PS01124">
    <property type="entry name" value="HTH_ARAC_FAMILY_2"/>
    <property type="match status" value="1"/>
</dbReference>
<evidence type="ECO:0000313" key="4">
    <source>
        <dbReference type="EMBL" id="MFC7615902.1"/>
    </source>
</evidence>
<evidence type="ECO:0000313" key="5">
    <source>
        <dbReference type="Proteomes" id="UP001596512"/>
    </source>
</evidence>
<protein>
    <submittedName>
        <fullName evidence="4">Helix-turn-helix transcriptional regulator</fullName>
    </submittedName>
</protein>
<evidence type="ECO:0000259" key="3">
    <source>
        <dbReference type="PROSITE" id="PS01124"/>
    </source>
</evidence>
<dbReference type="SUPFAM" id="SSF46689">
    <property type="entry name" value="Homeodomain-like"/>
    <property type="match status" value="1"/>
</dbReference>
<dbReference type="Gene3D" id="1.10.10.60">
    <property type="entry name" value="Homeodomain-like"/>
    <property type="match status" value="1"/>
</dbReference>
<comment type="caution">
    <text evidence="4">The sequence shown here is derived from an EMBL/GenBank/DDBJ whole genome shotgun (WGS) entry which is preliminary data.</text>
</comment>
<keyword evidence="5" id="KW-1185">Reference proteome</keyword>
<evidence type="ECO:0000256" key="2">
    <source>
        <dbReference type="ARBA" id="ARBA00023163"/>
    </source>
</evidence>
<organism evidence="4 5">
    <name type="scientific">Actinokineospora soli</name>
    <dbReference type="NCBI Taxonomy" id="1048753"/>
    <lineage>
        <taxon>Bacteria</taxon>
        <taxon>Bacillati</taxon>
        <taxon>Actinomycetota</taxon>
        <taxon>Actinomycetes</taxon>
        <taxon>Pseudonocardiales</taxon>
        <taxon>Pseudonocardiaceae</taxon>
        <taxon>Actinokineospora</taxon>
    </lineage>
</organism>
<gene>
    <name evidence="4" type="ORF">ACFQV2_22850</name>
</gene>